<name>A0A061RDW3_9CHLO</name>
<protein>
    <submittedName>
        <fullName evidence="1">Uncharacterized protein</fullName>
    </submittedName>
</protein>
<gene>
    <name evidence="1" type="ORF">TSPGSL018_4812</name>
</gene>
<accession>A0A061RDW3</accession>
<reference evidence="1" key="1">
    <citation type="submission" date="2014-05" db="EMBL/GenBank/DDBJ databases">
        <title>The transcriptome of the halophilic microalga Tetraselmis sp. GSL018 isolated from the Great Salt Lake, Utah.</title>
        <authorList>
            <person name="Jinkerson R.E."/>
            <person name="D'Adamo S."/>
            <person name="Posewitz M.C."/>
        </authorList>
    </citation>
    <scope>NUCLEOTIDE SEQUENCE</scope>
    <source>
        <strain evidence="1">GSL018</strain>
    </source>
</reference>
<evidence type="ECO:0000313" key="1">
    <source>
        <dbReference type="EMBL" id="JAC70138.1"/>
    </source>
</evidence>
<sequence length="77" mass="8192">MLSMWLPGGDLQQLSTTEEGRTFGAFSSAGCGLFLRLGVVLTSPLHVNAPIAAAALQRLSSARLPVGCRCWPVQLHQ</sequence>
<organism evidence="1">
    <name type="scientific">Tetraselmis sp. GSL018</name>
    <dbReference type="NCBI Taxonomy" id="582737"/>
    <lineage>
        <taxon>Eukaryota</taxon>
        <taxon>Viridiplantae</taxon>
        <taxon>Chlorophyta</taxon>
        <taxon>core chlorophytes</taxon>
        <taxon>Chlorodendrophyceae</taxon>
        <taxon>Chlorodendrales</taxon>
        <taxon>Chlorodendraceae</taxon>
        <taxon>Tetraselmis</taxon>
    </lineage>
</organism>
<dbReference type="AlphaFoldDB" id="A0A061RDW3"/>
<dbReference type="EMBL" id="GBEZ01016082">
    <property type="protein sequence ID" value="JAC70138.1"/>
    <property type="molecule type" value="Transcribed_RNA"/>
</dbReference>
<proteinExistence type="predicted"/>
<feature type="non-terminal residue" evidence="1">
    <location>
        <position position="77"/>
    </location>
</feature>